<dbReference type="InterPro" id="IPR036390">
    <property type="entry name" value="WH_DNA-bd_sf"/>
</dbReference>
<feature type="region of interest" description="Disordered" evidence="1">
    <location>
        <begin position="1"/>
        <end position="66"/>
    </location>
</feature>
<gene>
    <name evidence="3" type="ORF">scyTo_0023287</name>
</gene>
<dbReference type="PRINTS" id="PR00267">
    <property type="entry name" value="INTFRNREGFCT"/>
</dbReference>
<dbReference type="PANTHER" id="PTHR11949:SF26">
    <property type="entry name" value="INTERFERON REGULATORY FACTOR 9"/>
    <property type="match status" value="1"/>
</dbReference>
<organism evidence="3 4">
    <name type="scientific">Scyliorhinus torazame</name>
    <name type="common">Cloudy catshark</name>
    <name type="synonym">Catulus torazame</name>
    <dbReference type="NCBI Taxonomy" id="75743"/>
    <lineage>
        <taxon>Eukaryota</taxon>
        <taxon>Metazoa</taxon>
        <taxon>Chordata</taxon>
        <taxon>Craniata</taxon>
        <taxon>Vertebrata</taxon>
        <taxon>Chondrichthyes</taxon>
        <taxon>Elasmobranchii</taxon>
        <taxon>Galeomorphii</taxon>
        <taxon>Galeoidea</taxon>
        <taxon>Carcharhiniformes</taxon>
        <taxon>Scyliorhinidae</taxon>
        <taxon>Scyliorhinus</taxon>
    </lineage>
</organism>
<feature type="non-terminal residue" evidence="3">
    <location>
        <position position="121"/>
    </location>
</feature>
<reference evidence="3 4" key="1">
    <citation type="journal article" date="2018" name="Nat. Ecol. Evol.">
        <title>Shark genomes provide insights into elasmobranch evolution and the origin of vertebrates.</title>
        <authorList>
            <person name="Hara Y"/>
            <person name="Yamaguchi K"/>
            <person name="Onimaru K"/>
            <person name="Kadota M"/>
            <person name="Koyanagi M"/>
            <person name="Keeley SD"/>
            <person name="Tatsumi K"/>
            <person name="Tanaka K"/>
            <person name="Motone F"/>
            <person name="Kageyama Y"/>
            <person name="Nozu R"/>
            <person name="Adachi N"/>
            <person name="Nishimura O"/>
            <person name="Nakagawa R"/>
            <person name="Tanegashima C"/>
            <person name="Kiyatake I"/>
            <person name="Matsumoto R"/>
            <person name="Murakumo K"/>
            <person name="Nishida K"/>
            <person name="Terakita A"/>
            <person name="Kuratani S"/>
            <person name="Sato K"/>
            <person name="Hyodo S Kuraku.S."/>
        </authorList>
    </citation>
    <scope>NUCLEOTIDE SEQUENCE [LARGE SCALE GENOMIC DNA]</scope>
</reference>
<dbReference type="PANTHER" id="PTHR11949">
    <property type="entry name" value="INTERFERON REGULATORY FACTOR"/>
    <property type="match status" value="1"/>
</dbReference>
<evidence type="ECO:0000259" key="2">
    <source>
        <dbReference type="PROSITE" id="PS51507"/>
    </source>
</evidence>
<dbReference type="InterPro" id="IPR001346">
    <property type="entry name" value="Interferon_reg_fact_DNA-bd_dom"/>
</dbReference>
<dbReference type="OrthoDB" id="9947532at2759"/>
<sequence>RRYKGRGRAPGGWASTPSASSQPALERSQHRSVRRDGAGGRLGREGTAKSRARSPSGNSGLQMAGGVRCTRKLKQWMVQQVDSNKYPGLVWEDRKLGMFRIPWKHAGKQDYRHDEDAAIFK</sequence>
<evidence type="ECO:0000313" key="3">
    <source>
        <dbReference type="EMBL" id="GCB81425.1"/>
    </source>
</evidence>
<dbReference type="GO" id="GO:0000978">
    <property type="term" value="F:RNA polymerase II cis-regulatory region sequence-specific DNA binding"/>
    <property type="evidence" value="ECO:0007669"/>
    <property type="project" value="TreeGrafter"/>
</dbReference>
<dbReference type="GO" id="GO:0005634">
    <property type="term" value="C:nucleus"/>
    <property type="evidence" value="ECO:0007669"/>
    <property type="project" value="TreeGrafter"/>
</dbReference>
<name>A0A401Q7Q7_SCYTO</name>
<dbReference type="Gene3D" id="1.10.10.10">
    <property type="entry name" value="Winged helix-like DNA-binding domain superfamily/Winged helix DNA-binding domain"/>
    <property type="match status" value="1"/>
</dbReference>
<dbReference type="SUPFAM" id="SSF46785">
    <property type="entry name" value="Winged helix' DNA-binding domain"/>
    <property type="match status" value="1"/>
</dbReference>
<evidence type="ECO:0000256" key="1">
    <source>
        <dbReference type="SAM" id="MobiDB-lite"/>
    </source>
</evidence>
<protein>
    <recommendedName>
        <fullName evidence="2">IRF tryptophan pentad repeat domain-containing protein</fullName>
    </recommendedName>
</protein>
<dbReference type="Proteomes" id="UP000288216">
    <property type="component" value="Unassembled WGS sequence"/>
</dbReference>
<proteinExistence type="predicted"/>
<dbReference type="PROSITE" id="PS51507">
    <property type="entry name" value="IRF_2"/>
    <property type="match status" value="1"/>
</dbReference>
<dbReference type="InterPro" id="IPR036388">
    <property type="entry name" value="WH-like_DNA-bd_sf"/>
</dbReference>
<comment type="caution">
    <text evidence="3">The sequence shown here is derived from an EMBL/GenBank/DDBJ whole genome shotgun (WGS) entry which is preliminary data.</text>
</comment>
<feature type="domain" description="IRF tryptophan pentad repeat" evidence="2">
    <location>
        <begin position="70"/>
        <end position="121"/>
    </location>
</feature>
<dbReference type="AlphaFoldDB" id="A0A401Q7Q7"/>
<keyword evidence="4" id="KW-1185">Reference proteome</keyword>
<dbReference type="Pfam" id="PF00605">
    <property type="entry name" value="IRF"/>
    <property type="match status" value="1"/>
</dbReference>
<dbReference type="EMBL" id="BFAA01028013">
    <property type="protein sequence ID" value="GCB81425.1"/>
    <property type="molecule type" value="Genomic_DNA"/>
</dbReference>
<dbReference type="GO" id="GO:0000981">
    <property type="term" value="F:DNA-binding transcription factor activity, RNA polymerase II-specific"/>
    <property type="evidence" value="ECO:0007669"/>
    <property type="project" value="TreeGrafter"/>
</dbReference>
<accession>A0A401Q7Q7</accession>
<evidence type="ECO:0000313" key="4">
    <source>
        <dbReference type="Proteomes" id="UP000288216"/>
    </source>
</evidence>
<feature type="compositionally biased region" description="Basic and acidic residues" evidence="1">
    <location>
        <begin position="34"/>
        <end position="48"/>
    </location>
</feature>
<feature type="non-terminal residue" evidence="3">
    <location>
        <position position="1"/>
    </location>
</feature>
<dbReference type="GO" id="GO:0002376">
    <property type="term" value="P:immune system process"/>
    <property type="evidence" value="ECO:0007669"/>
    <property type="project" value="TreeGrafter"/>
</dbReference>
<dbReference type="STRING" id="75743.A0A401Q7Q7"/>